<name>A0ACB8QVF2_9AGAM</name>
<dbReference type="EMBL" id="MU273481">
    <property type="protein sequence ID" value="KAI0035642.1"/>
    <property type="molecule type" value="Genomic_DNA"/>
</dbReference>
<reference evidence="1" key="1">
    <citation type="submission" date="2021-02" db="EMBL/GenBank/DDBJ databases">
        <authorList>
            <consortium name="DOE Joint Genome Institute"/>
            <person name="Ahrendt S."/>
            <person name="Looney B.P."/>
            <person name="Miyauchi S."/>
            <person name="Morin E."/>
            <person name="Drula E."/>
            <person name="Courty P.E."/>
            <person name="Chicoki N."/>
            <person name="Fauchery L."/>
            <person name="Kohler A."/>
            <person name="Kuo A."/>
            <person name="Labutti K."/>
            <person name="Pangilinan J."/>
            <person name="Lipzen A."/>
            <person name="Riley R."/>
            <person name="Andreopoulos W."/>
            <person name="He G."/>
            <person name="Johnson J."/>
            <person name="Barry K.W."/>
            <person name="Grigoriev I.V."/>
            <person name="Nagy L."/>
            <person name="Hibbett D."/>
            <person name="Henrissat B."/>
            <person name="Matheny P.B."/>
            <person name="Labbe J."/>
            <person name="Martin F."/>
        </authorList>
    </citation>
    <scope>NUCLEOTIDE SEQUENCE</scope>
    <source>
        <strain evidence="1">EC-137</strain>
    </source>
</reference>
<proteinExistence type="predicted"/>
<dbReference type="Proteomes" id="UP000814128">
    <property type="component" value="Unassembled WGS sequence"/>
</dbReference>
<gene>
    <name evidence="1" type="ORF">K488DRAFT_18021</name>
</gene>
<comment type="caution">
    <text evidence="1">The sequence shown here is derived from an EMBL/GenBank/DDBJ whole genome shotgun (WGS) entry which is preliminary data.</text>
</comment>
<protein>
    <submittedName>
        <fullName evidence="1">Uncharacterized protein</fullName>
    </submittedName>
</protein>
<evidence type="ECO:0000313" key="1">
    <source>
        <dbReference type="EMBL" id="KAI0035642.1"/>
    </source>
</evidence>
<feature type="non-terminal residue" evidence="1">
    <location>
        <position position="1"/>
    </location>
</feature>
<organism evidence="1 2">
    <name type="scientific">Vararia minispora EC-137</name>
    <dbReference type="NCBI Taxonomy" id="1314806"/>
    <lineage>
        <taxon>Eukaryota</taxon>
        <taxon>Fungi</taxon>
        <taxon>Dikarya</taxon>
        <taxon>Basidiomycota</taxon>
        <taxon>Agaricomycotina</taxon>
        <taxon>Agaricomycetes</taxon>
        <taxon>Russulales</taxon>
        <taxon>Lachnocladiaceae</taxon>
        <taxon>Vararia</taxon>
    </lineage>
</organism>
<keyword evidence="2" id="KW-1185">Reference proteome</keyword>
<feature type="non-terminal residue" evidence="1">
    <location>
        <position position="331"/>
    </location>
</feature>
<evidence type="ECO:0000313" key="2">
    <source>
        <dbReference type="Proteomes" id="UP000814128"/>
    </source>
</evidence>
<accession>A0ACB8QVF2</accession>
<reference evidence="1" key="2">
    <citation type="journal article" date="2022" name="New Phytol.">
        <title>Evolutionary transition to the ectomycorrhizal habit in the genomes of a hyperdiverse lineage of mushroom-forming fungi.</title>
        <authorList>
            <person name="Looney B."/>
            <person name="Miyauchi S."/>
            <person name="Morin E."/>
            <person name="Drula E."/>
            <person name="Courty P.E."/>
            <person name="Kohler A."/>
            <person name="Kuo A."/>
            <person name="LaButti K."/>
            <person name="Pangilinan J."/>
            <person name="Lipzen A."/>
            <person name="Riley R."/>
            <person name="Andreopoulos W."/>
            <person name="He G."/>
            <person name="Johnson J."/>
            <person name="Nolan M."/>
            <person name="Tritt A."/>
            <person name="Barry K.W."/>
            <person name="Grigoriev I.V."/>
            <person name="Nagy L.G."/>
            <person name="Hibbett D."/>
            <person name="Henrissat B."/>
            <person name="Matheny P.B."/>
            <person name="Labbe J."/>
            <person name="Martin F.M."/>
        </authorList>
    </citation>
    <scope>NUCLEOTIDE SEQUENCE</scope>
    <source>
        <strain evidence="1">EC-137</strain>
    </source>
</reference>
<sequence>RPIIVVTGANNGIGFGICRRLLYQLSLSSPTDALPLFDRTNASNAGILYPCEGVTLVMACRSIDRAKAARAKLFELFEKDVSRSKLHRNQRRVANFKQNIEIDIHRLDLASVQSVLDCCNKLGRTYPYISHVICNAGVAPFVRINWLLLLKQSLASPLDALTYPKYNVQETGKMSNDGLGWVWQCNVFGHYILARTLEPMLAASATGETGPGRVIWQSSLEALPEYFDPDDWQLVKTVDPYHASKYHMDLIGAELNRRALQDRPQKIRHILVEPGVVHTSIDLMLINTFLHHLKHISFWLARFIGSKHHNISAWNGAAAAVHAALVSFAFL</sequence>